<evidence type="ECO:0000313" key="6">
    <source>
        <dbReference type="Proteomes" id="UP000195877"/>
    </source>
</evidence>
<reference evidence="4 6" key="2">
    <citation type="submission" date="2017-05" db="EMBL/GenBank/DDBJ databases">
        <authorList>
            <person name="Blom J."/>
        </authorList>
    </citation>
    <scope>NUCLEOTIDE SEQUENCE [LARGE SCALE GENOMIC DNA]</scope>
    <source>
        <strain evidence="4">PD885</strain>
    </source>
</reference>
<feature type="domain" description="N-acetyltransferase" evidence="3">
    <location>
        <begin position="4"/>
        <end position="166"/>
    </location>
</feature>
<dbReference type="Proteomes" id="UP000195953">
    <property type="component" value="Chromosome 1"/>
</dbReference>
<dbReference type="KEGG" id="xfr:BER92_13515"/>
<dbReference type="InterPro" id="IPR000182">
    <property type="entry name" value="GNAT_dom"/>
</dbReference>
<keyword evidence="1 5" id="KW-0808">Transferase</keyword>
<dbReference type="GO" id="GO:0016747">
    <property type="term" value="F:acyltransferase activity, transferring groups other than amino-acyl groups"/>
    <property type="evidence" value="ECO:0007669"/>
    <property type="project" value="InterPro"/>
</dbReference>
<reference evidence="5 7" key="1">
    <citation type="submission" date="2017-05" db="EMBL/GenBank/DDBJ databases">
        <authorList>
            <person name="Song R."/>
            <person name="Chenine A.L."/>
            <person name="Ruprecht R.M."/>
        </authorList>
    </citation>
    <scope>NUCLEOTIDE SEQUENCE [LARGE SCALE GENOMIC DNA]</scope>
    <source>
        <strain evidence="5">PD5205</strain>
    </source>
</reference>
<name>A0A1Y6H4L4_9XANT</name>
<evidence type="ECO:0000256" key="1">
    <source>
        <dbReference type="ARBA" id="ARBA00022679"/>
    </source>
</evidence>
<dbReference type="EMBL" id="LT853882">
    <property type="protein sequence ID" value="SMQ98449.1"/>
    <property type="molecule type" value="Genomic_DNA"/>
</dbReference>
<protein>
    <submittedName>
        <fullName evidence="5">Acetyltransferase</fullName>
    </submittedName>
</protein>
<evidence type="ECO:0000313" key="7">
    <source>
        <dbReference type="Proteomes" id="UP000195953"/>
    </source>
</evidence>
<proteinExistence type="predicted"/>
<accession>A0A1Y6H4L4</accession>
<evidence type="ECO:0000259" key="3">
    <source>
        <dbReference type="PROSITE" id="PS51186"/>
    </source>
</evidence>
<dbReference type="Proteomes" id="UP000195877">
    <property type="component" value="Chromosome 1"/>
</dbReference>
<evidence type="ECO:0000313" key="4">
    <source>
        <dbReference type="EMBL" id="SMQ98449.1"/>
    </source>
</evidence>
<dbReference type="CDD" id="cd04301">
    <property type="entry name" value="NAT_SF"/>
    <property type="match status" value="1"/>
</dbReference>
<dbReference type="PANTHER" id="PTHR43877">
    <property type="entry name" value="AMINOALKYLPHOSPHONATE N-ACETYLTRANSFERASE-RELATED-RELATED"/>
    <property type="match status" value="1"/>
</dbReference>
<gene>
    <name evidence="5" type="ORF">PD5205_02796</name>
    <name evidence="4" type="ORF">PD885_01198</name>
</gene>
<dbReference type="PROSITE" id="PS51186">
    <property type="entry name" value="GNAT"/>
    <property type="match status" value="1"/>
</dbReference>
<dbReference type="Gene3D" id="3.40.630.30">
    <property type="match status" value="1"/>
</dbReference>
<organism evidence="5 7">
    <name type="scientific">Xanthomonas fragariae</name>
    <dbReference type="NCBI Taxonomy" id="48664"/>
    <lineage>
        <taxon>Bacteria</taxon>
        <taxon>Pseudomonadati</taxon>
        <taxon>Pseudomonadota</taxon>
        <taxon>Gammaproteobacteria</taxon>
        <taxon>Lysobacterales</taxon>
        <taxon>Lysobacteraceae</taxon>
        <taxon>Xanthomonas</taxon>
    </lineage>
</organism>
<dbReference type="eggNOG" id="COG0456">
    <property type="taxonomic scope" value="Bacteria"/>
</dbReference>
<dbReference type="InterPro" id="IPR016181">
    <property type="entry name" value="Acyl_CoA_acyltransferase"/>
</dbReference>
<dbReference type="AlphaFoldDB" id="A0A1Y6H4L4"/>
<dbReference type="InterPro" id="IPR050832">
    <property type="entry name" value="Bact_Acetyltransf"/>
</dbReference>
<keyword evidence="6" id="KW-1185">Reference proteome</keyword>
<dbReference type="EMBL" id="LT853885">
    <property type="protein sequence ID" value="SMR04086.1"/>
    <property type="molecule type" value="Genomic_DNA"/>
</dbReference>
<evidence type="ECO:0000256" key="2">
    <source>
        <dbReference type="ARBA" id="ARBA00023315"/>
    </source>
</evidence>
<dbReference type="Pfam" id="PF00583">
    <property type="entry name" value="Acetyltransf_1"/>
    <property type="match status" value="1"/>
</dbReference>
<dbReference type="RefSeq" id="WP_040761909.1">
    <property type="nucleotide sequence ID" value="NZ_CP016830.1"/>
</dbReference>
<keyword evidence="2" id="KW-0012">Acyltransferase</keyword>
<dbReference type="STRING" id="48664.BER92_13515"/>
<dbReference type="OrthoDB" id="119501at2"/>
<dbReference type="GeneID" id="61893610"/>
<sequence length="179" mass="20076">MQPTMFRTATVDDIDAIALLVNSAYRGDVSRVGWTNEADLLSGGRIDPAVLREELLRARSLVLLLEQEGRLLACAHVADDHDTGYLGMFAVDPSLQGNGLGKTLLAEAERIAYSHWQLSMMRMTVIDLRAELIAFYERRGYRRTGIIEPFPYGDERVGVPLRQDLRLEMLEKPLGGEML</sequence>
<dbReference type="SUPFAM" id="SSF55729">
    <property type="entry name" value="Acyl-CoA N-acyltransferases (Nat)"/>
    <property type="match status" value="1"/>
</dbReference>
<evidence type="ECO:0000313" key="5">
    <source>
        <dbReference type="EMBL" id="SMR04086.1"/>
    </source>
</evidence>